<name>A0A0D2HGJ6_CLAB1</name>
<gene>
    <name evidence="2" type="ORF">Z519_07382</name>
</gene>
<sequence length="86" mass="9060">MDVAPRLGSDATALQPTSIASPAGGRGRIPPPPFNAGGLRRNALDHVRSYRRLFNGSHSSTIDLHAAEGPSETTNIGKHPTKKHAV</sequence>
<evidence type="ECO:0000256" key="1">
    <source>
        <dbReference type="SAM" id="MobiDB-lite"/>
    </source>
</evidence>
<dbReference type="RefSeq" id="XP_016619067.1">
    <property type="nucleotide sequence ID" value="XM_016765117.1"/>
</dbReference>
<evidence type="ECO:0000313" key="2">
    <source>
        <dbReference type="EMBL" id="KIW92398.1"/>
    </source>
</evidence>
<proteinExistence type="predicted"/>
<feature type="region of interest" description="Disordered" evidence="1">
    <location>
        <begin position="1"/>
        <end position="40"/>
    </location>
</feature>
<reference evidence="2" key="1">
    <citation type="submission" date="2015-01" db="EMBL/GenBank/DDBJ databases">
        <title>The Genome Sequence of Cladophialophora bantiana CBS 173.52.</title>
        <authorList>
            <consortium name="The Broad Institute Genomics Platform"/>
            <person name="Cuomo C."/>
            <person name="de Hoog S."/>
            <person name="Gorbushina A."/>
            <person name="Stielow B."/>
            <person name="Teixiera M."/>
            <person name="Abouelleil A."/>
            <person name="Chapman S.B."/>
            <person name="Priest M."/>
            <person name="Young S.K."/>
            <person name="Wortman J."/>
            <person name="Nusbaum C."/>
            <person name="Birren B."/>
        </authorList>
    </citation>
    <scope>NUCLEOTIDE SEQUENCE [LARGE SCALE GENOMIC DNA]</scope>
    <source>
        <strain evidence="2">CBS 173.52</strain>
    </source>
</reference>
<dbReference type="VEuPathDB" id="FungiDB:Z519_07382"/>
<protein>
    <submittedName>
        <fullName evidence="2">Uncharacterized protein</fullName>
    </submittedName>
</protein>
<dbReference type="HOGENOM" id="CLU_2497698_0_0_1"/>
<accession>A0A0D2HGJ6</accession>
<dbReference type="GeneID" id="27700310"/>
<dbReference type="EMBL" id="KN846989">
    <property type="protein sequence ID" value="KIW92398.1"/>
    <property type="molecule type" value="Genomic_DNA"/>
</dbReference>
<feature type="region of interest" description="Disordered" evidence="1">
    <location>
        <begin position="59"/>
        <end position="86"/>
    </location>
</feature>
<keyword evidence="3" id="KW-1185">Reference proteome</keyword>
<dbReference type="Proteomes" id="UP000053789">
    <property type="component" value="Unassembled WGS sequence"/>
</dbReference>
<dbReference type="AlphaFoldDB" id="A0A0D2HGJ6"/>
<organism evidence="2 3">
    <name type="scientific">Cladophialophora bantiana (strain ATCC 10958 / CBS 173.52 / CDC B-1940 / NIH 8579)</name>
    <name type="common">Xylohypha bantiana</name>
    <dbReference type="NCBI Taxonomy" id="1442370"/>
    <lineage>
        <taxon>Eukaryota</taxon>
        <taxon>Fungi</taxon>
        <taxon>Dikarya</taxon>
        <taxon>Ascomycota</taxon>
        <taxon>Pezizomycotina</taxon>
        <taxon>Eurotiomycetes</taxon>
        <taxon>Chaetothyriomycetidae</taxon>
        <taxon>Chaetothyriales</taxon>
        <taxon>Herpotrichiellaceae</taxon>
        <taxon>Cladophialophora</taxon>
    </lineage>
</organism>
<evidence type="ECO:0000313" key="3">
    <source>
        <dbReference type="Proteomes" id="UP000053789"/>
    </source>
</evidence>